<dbReference type="InterPro" id="IPR000994">
    <property type="entry name" value="Pept_M24"/>
</dbReference>
<dbReference type="Gene3D" id="3.90.230.10">
    <property type="entry name" value="Creatinase/methionine aminopeptidase superfamily"/>
    <property type="match status" value="1"/>
</dbReference>
<dbReference type="AlphaFoldDB" id="A0ABD5ZWF1"/>
<keyword evidence="2" id="KW-0378">Hydrolase</keyword>
<name>A0ABD5ZWF1_9EURY</name>
<evidence type="ECO:0000313" key="2">
    <source>
        <dbReference type="EMBL" id="MFC7254724.1"/>
    </source>
</evidence>
<dbReference type="GeneID" id="96953046"/>
<accession>A0ABD5ZWF1</accession>
<evidence type="ECO:0000259" key="1">
    <source>
        <dbReference type="Pfam" id="PF00557"/>
    </source>
</evidence>
<dbReference type="EC" id="3.4.-.-" evidence="2"/>
<proteinExistence type="predicted"/>
<sequence>MSDTASATDAERALSTAAAGIRAVAARLDATAVVDGRLHADGAPLTPPTLERLADAAVTDAGGVDAAPRIETRDDTLRPGDPLVVALDPLVGDVAGPCSRTFVVDGGGGWERRAAVAVEMAHDAVSRVAEPGLPARRIVDEAVAELGAYGLGTAETPVARAVGDPVDFSADTPLEVGQVFALAPAAVDPDPETDRGQVRIGTCYVITESGCRALGDLPASLSPGAY</sequence>
<dbReference type="SUPFAM" id="SSF55920">
    <property type="entry name" value="Creatinase/aminopeptidase"/>
    <property type="match status" value="1"/>
</dbReference>
<reference evidence="2 3" key="1">
    <citation type="journal article" date="2019" name="Int. J. Syst. Evol. Microbiol.">
        <title>The Global Catalogue of Microorganisms (GCM) 10K type strain sequencing project: providing services to taxonomists for standard genome sequencing and annotation.</title>
        <authorList>
            <consortium name="The Broad Institute Genomics Platform"/>
            <consortium name="The Broad Institute Genome Sequencing Center for Infectious Disease"/>
            <person name="Wu L."/>
            <person name="Ma J."/>
        </authorList>
    </citation>
    <scope>NUCLEOTIDE SEQUENCE [LARGE SCALE GENOMIC DNA]</scope>
    <source>
        <strain evidence="2 3">GX21</strain>
    </source>
</reference>
<organism evidence="2 3">
    <name type="scientific">Haloplanus litoreus</name>
    <dbReference type="NCBI Taxonomy" id="767515"/>
    <lineage>
        <taxon>Archaea</taxon>
        <taxon>Methanobacteriati</taxon>
        <taxon>Methanobacteriota</taxon>
        <taxon>Stenosarchaea group</taxon>
        <taxon>Halobacteria</taxon>
        <taxon>Halobacteriales</taxon>
        <taxon>Haloferacaceae</taxon>
        <taxon>Haloplanus</taxon>
    </lineage>
</organism>
<dbReference type="InterPro" id="IPR036005">
    <property type="entry name" value="Creatinase/aminopeptidase-like"/>
</dbReference>
<dbReference type="Proteomes" id="UP001596434">
    <property type="component" value="Unassembled WGS sequence"/>
</dbReference>
<dbReference type="RefSeq" id="WP_379702921.1">
    <property type="nucleotide sequence ID" value="NZ_JBHTAT010000001.1"/>
</dbReference>
<gene>
    <name evidence="2" type="ORF">ACFQKE_05310</name>
</gene>
<dbReference type="EMBL" id="JBHTAT010000001">
    <property type="protein sequence ID" value="MFC7254724.1"/>
    <property type="molecule type" value="Genomic_DNA"/>
</dbReference>
<comment type="caution">
    <text evidence="2">The sequence shown here is derived from an EMBL/GenBank/DDBJ whole genome shotgun (WGS) entry which is preliminary data.</text>
</comment>
<dbReference type="GO" id="GO:0016787">
    <property type="term" value="F:hydrolase activity"/>
    <property type="evidence" value="ECO:0007669"/>
    <property type="project" value="UniProtKB-KW"/>
</dbReference>
<dbReference type="CDD" id="cd01066">
    <property type="entry name" value="APP_MetAP"/>
    <property type="match status" value="1"/>
</dbReference>
<feature type="domain" description="Peptidase M24" evidence="1">
    <location>
        <begin position="58"/>
        <end position="208"/>
    </location>
</feature>
<keyword evidence="3" id="KW-1185">Reference proteome</keyword>
<dbReference type="Pfam" id="PF00557">
    <property type="entry name" value="Peptidase_M24"/>
    <property type="match status" value="1"/>
</dbReference>
<protein>
    <submittedName>
        <fullName evidence="2">M24 family metallopeptidase</fullName>
        <ecNumber evidence="2">3.4.-.-</ecNumber>
    </submittedName>
</protein>
<evidence type="ECO:0000313" key="3">
    <source>
        <dbReference type="Proteomes" id="UP001596434"/>
    </source>
</evidence>